<evidence type="ECO:0008006" key="4">
    <source>
        <dbReference type="Google" id="ProtNLM"/>
    </source>
</evidence>
<sequence>MRSAVLIIALLDLNALTTDAWFKSVGLYPVGGAGLYEQCEWQINSVLCDVGLFCQTERRDFGRCMKISPGLHDHCGGPTATGTWTRPCNATNLECVPITNGTKVCRHKKSRWNTNKIVRYFIREEGSEEASPQD</sequence>
<accession>A0AAV0ULB4</accession>
<gene>
    <name evidence="2" type="ORF">HBR001_LOCUS6804</name>
</gene>
<reference evidence="2" key="1">
    <citation type="submission" date="2022-12" db="EMBL/GenBank/DDBJ databases">
        <authorList>
            <person name="Webb A."/>
        </authorList>
    </citation>
    <scope>NUCLEOTIDE SEQUENCE</scope>
    <source>
        <strain evidence="2">Hp1</strain>
    </source>
</reference>
<proteinExistence type="predicted"/>
<protein>
    <recommendedName>
        <fullName evidence="4">Secreted protein</fullName>
    </recommendedName>
</protein>
<evidence type="ECO:0000256" key="1">
    <source>
        <dbReference type="SAM" id="SignalP"/>
    </source>
</evidence>
<evidence type="ECO:0000313" key="2">
    <source>
        <dbReference type="EMBL" id="CAI5736375.1"/>
    </source>
</evidence>
<dbReference type="AlphaFoldDB" id="A0AAV0ULB4"/>
<comment type="caution">
    <text evidence="2">The sequence shown here is derived from an EMBL/GenBank/DDBJ whole genome shotgun (WGS) entry which is preliminary data.</text>
</comment>
<feature type="signal peptide" evidence="1">
    <location>
        <begin position="1"/>
        <end position="20"/>
    </location>
</feature>
<name>A0AAV0ULB4_HYABA</name>
<keyword evidence="1" id="KW-0732">Signal</keyword>
<dbReference type="EMBL" id="CANTFL010001312">
    <property type="protein sequence ID" value="CAI5736375.1"/>
    <property type="molecule type" value="Genomic_DNA"/>
</dbReference>
<organism evidence="2 3">
    <name type="scientific">Hyaloperonospora brassicae</name>
    <name type="common">Brassica downy mildew</name>
    <name type="synonym">Peronospora brassicae</name>
    <dbReference type="NCBI Taxonomy" id="162125"/>
    <lineage>
        <taxon>Eukaryota</taxon>
        <taxon>Sar</taxon>
        <taxon>Stramenopiles</taxon>
        <taxon>Oomycota</taxon>
        <taxon>Peronosporomycetes</taxon>
        <taxon>Peronosporales</taxon>
        <taxon>Peronosporaceae</taxon>
        <taxon>Hyaloperonospora</taxon>
    </lineage>
</organism>
<dbReference type="Proteomes" id="UP001162031">
    <property type="component" value="Unassembled WGS sequence"/>
</dbReference>
<keyword evidence="3" id="KW-1185">Reference proteome</keyword>
<evidence type="ECO:0000313" key="3">
    <source>
        <dbReference type="Proteomes" id="UP001162031"/>
    </source>
</evidence>
<feature type="chain" id="PRO_5043437986" description="Secreted protein" evidence="1">
    <location>
        <begin position="21"/>
        <end position="134"/>
    </location>
</feature>